<keyword evidence="4" id="KW-1185">Reference proteome</keyword>
<dbReference type="RefSeq" id="WP_194370331.1">
    <property type="nucleotide sequence ID" value="NZ_CP063767.1"/>
</dbReference>
<dbReference type="EMBL" id="CP063767">
    <property type="protein sequence ID" value="QOY60167.1"/>
    <property type="molecule type" value="Genomic_DNA"/>
</dbReference>
<reference evidence="3 4" key="1">
    <citation type="submission" date="2020-10" db="EMBL/GenBank/DDBJ databases">
        <title>Olsenella immobilis sp.nov., isolated from the mud in a fermentation cellar used for the production of Chinese strong-flavoured liquor.</title>
        <authorList>
            <person name="Lu L."/>
        </authorList>
    </citation>
    <scope>NUCLEOTIDE SEQUENCE [LARGE SCALE GENOMIC DNA]</scope>
    <source>
        <strain evidence="3 4">LZLJ-2</strain>
    </source>
</reference>
<accession>A0A7S7RU81</accession>
<protein>
    <submittedName>
        <fullName evidence="3">Thiolase family protein</fullName>
    </submittedName>
</protein>
<dbReference type="KEGG" id="tio:INP52_07030"/>
<dbReference type="InterPro" id="IPR055140">
    <property type="entry name" value="Thiolase_C_2"/>
</dbReference>
<gene>
    <name evidence="3" type="ORF">INP52_07030</name>
</gene>
<dbReference type="Proteomes" id="UP000593735">
    <property type="component" value="Chromosome"/>
</dbReference>
<dbReference type="SUPFAM" id="SSF53901">
    <property type="entry name" value="Thiolase-like"/>
    <property type="match status" value="1"/>
</dbReference>
<dbReference type="AlphaFoldDB" id="A0A7S7RU81"/>
<dbReference type="InterPro" id="IPR002155">
    <property type="entry name" value="Thiolase"/>
</dbReference>
<evidence type="ECO:0000259" key="1">
    <source>
        <dbReference type="Pfam" id="PF00109"/>
    </source>
</evidence>
<dbReference type="PIRSF" id="PIRSF000429">
    <property type="entry name" value="Ac-CoA_Ac_transf"/>
    <property type="match status" value="1"/>
</dbReference>
<feature type="domain" description="Thiolase C-terminal" evidence="2">
    <location>
        <begin position="300"/>
        <end position="418"/>
    </location>
</feature>
<dbReference type="PANTHER" id="PTHR42870">
    <property type="entry name" value="ACETYL-COA C-ACETYLTRANSFERASE"/>
    <property type="match status" value="1"/>
</dbReference>
<dbReference type="Pfam" id="PF00109">
    <property type="entry name" value="ketoacyl-synt"/>
    <property type="match status" value="1"/>
</dbReference>
<evidence type="ECO:0000313" key="3">
    <source>
        <dbReference type="EMBL" id="QOY60167.1"/>
    </source>
</evidence>
<organism evidence="3 4">
    <name type="scientific">Thermophilibacter immobilis</name>
    <dbReference type="NCBI Taxonomy" id="2779519"/>
    <lineage>
        <taxon>Bacteria</taxon>
        <taxon>Bacillati</taxon>
        <taxon>Actinomycetota</taxon>
        <taxon>Coriobacteriia</taxon>
        <taxon>Coriobacteriales</taxon>
        <taxon>Atopobiaceae</taxon>
        <taxon>Thermophilibacter</taxon>
    </lineage>
</organism>
<dbReference type="InterPro" id="IPR014030">
    <property type="entry name" value="Ketoacyl_synth_N"/>
</dbReference>
<evidence type="ECO:0000313" key="4">
    <source>
        <dbReference type="Proteomes" id="UP000593735"/>
    </source>
</evidence>
<dbReference type="Pfam" id="PF22691">
    <property type="entry name" value="Thiolase_C_1"/>
    <property type="match status" value="1"/>
</dbReference>
<dbReference type="Gene3D" id="3.40.47.10">
    <property type="match status" value="1"/>
</dbReference>
<dbReference type="GO" id="GO:0016747">
    <property type="term" value="F:acyltransferase activity, transferring groups other than amino-acyl groups"/>
    <property type="evidence" value="ECO:0007669"/>
    <property type="project" value="InterPro"/>
</dbReference>
<dbReference type="CDD" id="cd00829">
    <property type="entry name" value="SCP-x_thiolase"/>
    <property type="match status" value="1"/>
</dbReference>
<dbReference type="PANTHER" id="PTHR42870:SF1">
    <property type="entry name" value="NON-SPECIFIC LIPID-TRANSFER PROTEIN-LIKE 2"/>
    <property type="match status" value="1"/>
</dbReference>
<proteinExistence type="predicted"/>
<dbReference type="InterPro" id="IPR016039">
    <property type="entry name" value="Thiolase-like"/>
</dbReference>
<sequence>MVKLGRNMRSVSIVGVGCTPFKDFEEHPETQGMGEGEAFGYAALEAISDAGLEPRDVDFFYHGAANPYLISDSITPNMQVADWFGMRGKGSVHHSEACCTGYVALEQAVMAVASGTYDVVLSGAVDLASTLPVEHMPSHVRQDFPLEVMIPSLDKIYDRAYGRPLDGAFGVSFDNWINEYSMQYDLAPEQIDEALNGLTKSLRRGAVANPLGWYDTTIEQDAAAVGMDSADEYLKSVYNPRVTQYLRVTGFEKKCDGAAALVVMPTEKARALGVPHALVEVLGTGASAVEAGLVHNEHWATSIASKQVYKLTGVSPDEIDLFMCNDFFLASEIASAEECGYLPRGEAWRYAIDGRTAYDGDKPINPHGGRCNFGHAHGASGLADIYEAVKQMRGAAGATQMAQIPQTTFLRGFGGSQNVRCQILRTVEA</sequence>
<feature type="domain" description="Beta-ketoacyl synthase-like N-terminal" evidence="1">
    <location>
        <begin position="79"/>
        <end position="129"/>
    </location>
</feature>
<evidence type="ECO:0000259" key="2">
    <source>
        <dbReference type="Pfam" id="PF22691"/>
    </source>
</evidence>
<name>A0A7S7RU81_9ACTN</name>